<sequence length="384" mass="39584">MAATVITGQAPTNLGPLTTTFTPPPACTVAVGAGPGGVLAGADKKNVALLGQGCSSGRAWDAISCWPETSQDAEAAKRAPLKGWGFYSPGLHCPVGYATACSATGGADGETGWPVQFVLGAGETAVGCCPSGYGCANINGQTCTMIAASTTIPTVTCDGSKSGDFGFLTIPDAGASITALSLFAPMIQINWRATDRPETTTTEPTTTSASAIERVTPSGTKTVDTAAASGEETLILAPSDGSGTGGFDVDFGGSDTGTSSSSSQQPSNNSDDGEGLNAASRVAIGAASTAVLLAVIVCGLFYWWRRRKSKLEERNLNRLYGLRHTTVPAGDLTSKDDMPGWYRGQRLMTPPNHYYSGASGWAPSMRSVERPAPVVPYYRPYRPS</sequence>
<evidence type="ECO:0000256" key="1">
    <source>
        <dbReference type="SAM" id="MobiDB-lite"/>
    </source>
</evidence>
<organism evidence="3 4">
    <name type="scientific">Humicola insolens</name>
    <name type="common">Soft-rot fungus</name>
    <dbReference type="NCBI Taxonomy" id="85995"/>
    <lineage>
        <taxon>Eukaryota</taxon>
        <taxon>Fungi</taxon>
        <taxon>Dikarya</taxon>
        <taxon>Ascomycota</taxon>
        <taxon>Pezizomycotina</taxon>
        <taxon>Sordariomycetes</taxon>
        <taxon>Sordariomycetidae</taxon>
        <taxon>Sordariales</taxon>
        <taxon>Chaetomiaceae</taxon>
        <taxon>Mycothermus</taxon>
    </lineage>
</organism>
<keyword evidence="2" id="KW-0472">Membrane</keyword>
<evidence type="ECO:0000313" key="4">
    <source>
        <dbReference type="Proteomes" id="UP001583172"/>
    </source>
</evidence>
<keyword evidence="2" id="KW-1133">Transmembrane helix</keyword>
<comment type="caution">
    <text evidence="3">The sequence shown here is derived from an EMBL/GenBank/DDBJ whole genome shotgun (WGS) entry which is preliminary data.</text>
</comment>
<dbReference type="Proteomes" id="UP001583172">
    <property type="component" value="Unassembled WGS sequence"/>
</dbReference>
<protein>
    <submittedName>
        <fullName evidence="3">Uncharacterized protein</fullName>
    </submittedName>
</protein>
<name>A0ABR3V0V4_HUMIN</name>
<proteinExistence type="predicted"/>
<gene>
    <name evidence="3" type="ORF">VTJ49DRAFT_6776</name>
</gene>
<accession>A0ABR3V0V4</accession>
<reference evidence="3 4" key="1">
    <citation type="journal article" date="2024" name="Commun. Biol.">
        <title>Comparative genomic analysis of thermophilic fungi reveals convergent evolutionary adaptations and gene losses.</title>
        <authorList>
            <person name="Steindorff A.S."/>
            <person name="Aguilar-Pontes M.V."/>
            <person name="Robinson A.J."/>
            <person name="Andreopoulos B."/>
            <person name="LaButti K."/>
            <person name="Kuo A."/>
            <person name="Mondo S."/>
            <person name="Riley R."/>
            <person name="Otillar R."/>
            <person name="Haridas S."/>
            <person name="Lipzen A."/>
            <person name="Grimwood J."/>
            <person name="Schmutz J."/>
            <person name="Clum A."/>
            <person name="Reid I.D."/>
            <person name="Moisan M.C."/>
            <person name="Butler G."/>
            <person name="Nguyen T.T.M."/>
            <person name="Dewar K."/>
            <person name="Conant G."/>
            <person name="Drula E."/>
            <person name="Henrissat B."/>
            <person name="Hansel C."/>
            <person name="Singer S."/>
            <person name="Hutchinson M.I."/>
            <person name="de Vries R.P."/>
            <person name="Natvig D.O."/>
            <person name="Powell A.J."/>
            <person name="Tsang A."/>
            <person name="Grigoriev I.V."/>
        </authorList>
    </citation>
    <scope>NUCLEOTIDE SEQUENCE [LARGE SCALE GENOMIC DNA]</scope>
    <source>
        <strain evidence="3 4">CBS 620.91</strain>
    </source>
</reference>
<evidence type="ECO:0000256" key="2">
    <source>
        <dbReference type="SAM" id="Phobius"/>
    </source>
</evidence>
<dbReference type="EMBL" id="JAZGSY010000678">
    <property type="protein sequence ID" value="KAL1835414.1"/>
    <property type="molecule type" value="Genomic_DNA"/>
</dbReference>
<keyword evidence="4" id="KW-1185">Reference proteome</keyword>
<feature type="region of interest" description="Disordered" evidence="1">
    <location>
        <begin position="235"/>
        <end position="275"/>
    </location>
</feature>
<feature type="transmembrane region" description="Helical" evidence="2">
    <location>
        <begin position="282"/>
        <end position="304"/>
    </location>
</feature>
<feature type="compositionally biased region" description="Low complexity" evidence="1">
    <location>
        <begin position="247"/>
        <end position="270"/>
    </location>
</feature>
<evidence type="ECO:0000313" key="3">
    <source>
        <dbReference type="EMBL" id="KAL1835414.1"/>
    </source>
</evidence>
<keyword evidence="2" id="KW-0812">Transmembrane</keyword>